<name>A0A0F9L4Y7_9ZZZZ</name>
<dbReference type="InterPro" id="IPR003661">
    <property type="entry name" value="HisK_dim/P_dom"/>
</dbReference>
<dbReference type="SUPFAM" id="SSF47384">
    <property type="entry name" value="Homodimeric domain of signal transducing histidine kinase"/>
    <property type="match status" value="1"/>
</dbReference>
<dbReference type="Pfam" id="PF01590">
    <property type="entry name" value="GAF"/>
    <property type="match status" value="1"/>
</dbReference>
<accession>A0A0F9L4Y7</accession>
<feature type="domain" description="Histidine kinase" evidence="4">
    <location>
        <begin position="183"/>
        <end position="404"/>
    </location>
</feature>
<dbReference type="PANTHER" id="PTHR45339:SF3">
    <property type="entry name" value="HISTIDINE KINASE"/>
    <property type="match status" value="1"/>
</dbReference>
<dbReference type="PANTHER" id="PTHR45339">
    <property type="entry name" value="HYBRID SIGNAL TRANSDUCTION HISTIDINE KINASE J"/>
    <property type="match status" value="1"/>
</dbReference>
<dbReference type="InterPro" id="IPR036890">
    <property type="entry name" value="HATPase_C_sf"/>
</dbReference>
<dbReference type="Pfam" id="PF00072">
    <property type="entry name" value="Response_reg"/>
    <property type="match status" value="1"/>
</dbReference>
<evidence type="ECO:0000256" key="1">
    <source>
        <dbReference type="ARBA" id="ARBA00022553"/>
    </source>
</evidence>
<dbReference type="CDD" id="cd00082">
    <property type="entry name" value="HisKA"/>
    <property type="match status" value="1"/>
</dbReference>
<dbReference type="Pfam" id="PF02518">
    <property type="entry name" value="HATPase_c"/>
    <property type="match status" value="1"/>
</dbReference>
<protein>
    <recommendedName>
        <fullName evidence="7">Histidine kinase</fullName>
    </recommendedName>
</protein>
<dbReference type="InterPro" id="IPR036097">
    <property type="entry name" value="HisK_dim/P_sf"/>
</dbReference>
<dbReference type="PRINTS" id="PR00344">
    <property type="entry name" value="BCTRLSENSOR"/>
</dbReference>
<dbReference type="InterPro" id="IPR003594">
    <property type="entry name" value="HATPase_dom"/>
</dbReference>
<dbReference type="SMART" id="SM00388">
    <property type="entry name" value="HisKA"/>
    <property type="match status" value="1"/>
</dbReference>
<dbReference type="SMART" id="SM00448">
    <property type="entry name" value="REC"/>
    <property type="match status" value="1"/>
</dbReference>
<dbReference type="Gene3D" id="1.10.287.130">
    <property type="match status" value="1"/>
</dbReference>
<dbReference type="FunFam" id="3.30.565.10:FF:000010">
    <property type="entry name" value="Sensor histidine kinase RcsC"/>
    <property type="match status" value="1"/>
</dbReference>
<dbReference type="SMART" id="SM00387">
    <property type="entry name" value="HATPase_c"/>
    <property type="match status" value="1"/>
</dbReference>
<dbReference type="InterPro" id="IPR001789">
    <property type="entry name" value="Sig_transdc_resp-reg_receiver"/>
</dbReference>
<dbReference type="Gene3D" id="3.40.50.2300">
    <property type="match status" value="1"/>
</dbReference>
<reference evidence="6" key="1">
    <citation type="journal article" date="2015" name="Nature">
        <title>Complex archaea that bridge the gap between prokaryotes and eukaryotes.</title>
        <authorList>
            <person name="Spang A."/>
            <person name="Saw J.H."/>
            <person name="Jorgensen S.L."/>
            <person name="Zaremba-Niedzwiedzka K."/>
            <person name="Martijn J."/>
            <person name="Lind A.E."/>
            <person name="van Eijk R."/>
            <person name="Schleper C."/>
            <person name="Guy L."/>
            <person name="Ettema T.J."/>
        </authorList>
    </citation>
    <scope>NUCLEOTIDE SEQUENCE</scope>
</reference>
<evidence type="ECO:0000256" key="2">
    <source>
        <dbReference type="ARBA" id="ARBA00022679"/>
    </source>
</evidence>
<dbReference type="Gene3D" id="3.30.565.10">
    <property type="entry name" value="Histidine kinase-like ATPase, C-terminal domain"/>
    <property type="match status" value="1"/>
</dbReference>
<dbReference type="InterPro" id="IPR011006">
    <property type="entry name" value="CheY-like_superfamily"/>
</dbReference>
<dbReference type="CDD" id="cd17546">
    <property type="entry name" value="REC_hyHK_CKI1_RcsC-like"/>
    <property type="match status" value="1"/>
</dbReference>
<evidence type="ECO:0000259" key="4">
    <source>
        <dbReference type="PROSITE" id="PS50109"/>
    </source>
</evidence>
<dbReference type="SUPFAM" id="SSF52172">
    <property type="entry name" value="CheY-like"/>
    <property type="match status" value="1"/>
</dbReference>
<dbReference type="SMART" id="SM00065">
    <property type="entry name" value="GAF"/>
    <property type="match status" value="1"/>
</dbReference>
<dbReference type="PROSITE" id="PS50110">
    <property type="entry name" value="RESPONSE_REGULATORY"/>
    <property type="match status" value="1"/>
</dbReference>
<dbReference type="InterPro" id="IPR029016">
    <property type="entry name" value="GAF-like_dom_sf"/>
</dbReference>
<dbReference type="InterPro" id="IPR004358">
    <property type="entry name" value="Sig_transdc_His_kin-like_C"/>
</dbReference>
<keyword evidence="3" id="KW-0418">Kinase</keyword>
<dbReference type="EMBL" id="LAZR01007884">
    <property type="protein sequence ID" value="KKM82306.1"/>
    <property type="molecule type" value="Genomic_DNA"/>
</dbReference>
<dbReference type="Pfam" id="PF00512">
    <property type="entry name" value="HisKA"/>
    <property type="match status" value="1"/>
</dbReference>
<sequence length="549" mass="61155">MIVPEIPDNEVSRLRALQATGLLDTDREAVFENLTQLIAMSFDVPIVAISLIDKNRQWFKSIQGLDACETHRDISFCGHVVFHDSALIVEDARLDERFHDNPLVAGEPNIVFYAGVPIAFKYENQTYAIGSLCLIDQQARTLTDRQLVVLKQFAKQVEETINTRLETIITTNESAIKSQFLANMTHELRTPVSAVISMLEVIKLNADDDILMKQVSIAEKSAHIGLSVIEDILTFSRIDAGEINVLQEEFRLAECFLDLMNMFENANKTSQKQFLFAHDWDASLIVKGDEAKLKQVLFNILSNADKFTFTGEIQVLAHIEIIESNLVKLHCTISDTGIGMTEQQRRNLFQPFQQFETQADRRFGGSGLGLSISQALISAMGGNITVSSHEGKGSTFSFDVMLETVSTDGHVTKQADNNEFDSLSQLNVLVVEDDMTNTIIAEHLLSHLNISYESVSNGIEGLAALQKTQFDLILLDCQMPEMDGYEMSRQIRLGHSGCNPSTIPIIALTANSLQADREECVAAGMNDFLSKPINIEELTRKIYLNTLNA</sequence>
<proteinExistence type="predicted"/>
<dbReference type="GO" id="GO:0000155">
    <property type="term" value="F:phosphorelay sensor kinase activity"/>
    <property type="evidence" value="ECO:0007669"/>
    <property type="project" value="InterPro"/>
</dbReference>
<dbReference type="PROSITE" id="PS50109">
    <property type="entry name" value="HIS_KIN"/>
    <property type="match status" value="1"/>
</dbReference>
<dbReference type="CDD" id="cd16922">
    <property type="entry name" value="HATPase_EvgS-ArcB-TorS-like"/>
    <property type="match status" value="1"/>
</dbReference>
<organism evidence="6">
    <name type="scientific">marine sediment metagenome</name>
    <dbReference type="NCBI Taxonomy" id="412755"/>
    <lineage>
        <taxon>unclassified sequences</taxon>
        <taxon>metagenomes</taxon>
        <taxon>ecological metagenomes</taxon>
    </lineage>
</organism>
<dbReference type="Gene3D" id="3.30.450.40">
    <property type="match status" value="1"/>
</dbReference>
<feature type="domain" description="Response regulatory" evidence="5">
    <location>
        <begin position="427"/>
        <end position="546"/>
    </location>
</feature>
<evidence type="ECO:0000259" key="5">
    <source>
        <dbReference type="PROSITE" id="PS50110"/>
    </source>
</evidence>
<comment type="caution">
    <text evidence="6">The sequence shown here is derived from an EMBL/GenBank/DDBJ whole genome shotgun (WGS) entry which is preliminary data.</text>
</comment>
<evidence type="ECO:0000313" key="6">
    <source>
        <dbReference type="EMBL" id="KKM82306.1"/>
    </source>
</evidence>
<evidence type="ECO:0000256" key="3">
    <source>
        <dbReference type="ARBA" id="ARBA00022777"/>
    </source>
</evidence>
<gene>
    <name evidence="6" type="ORF">LCGC14_1320930</name>
</gene>
<evidence type="ECO:0008006" key="7">
    <source>
        <dbReference type="Google" id="ProtNLM"/>
    </source>
</evidence>
<dbReference type="InterPro" id="IPR003018">
    <property type="entry name" value="GAF"/>
</dbReference>
<dbReference type="AlphaFoldDB" id="A0A0F9L4Y7"/>
<keyword evidence="1" id="KW-0597">Phosphoprotein</keyword>
<dbReference type="InterPro" id="IPR005467">
    <property type="entry name" value="His_kinase_dom"/>
</dbReference>
<dbReference type="SUPFAM" id="SSF55781">
    <property type="entry name" value="GAF domain-like"/>
    <property type="match status" value="1"/>
</dbReference>
<keyword evidence="2" id="KW-0808">Transferase</keyword>
<dbReference type="SUPFAM" id="SSF55874">
    <property type="entry name" value="ATPase domain of HSP90 chaperone/DNA topoisomerase II/histidine kinase"/>
    <property type="match status" value="1"/>
</dbReference>